<evidence type="ECO:0000256" key="1">
    <source>
        <dbReference type="SAM" id="MobiDB-lite"/>
    </source>
</evidence>
<feature type="region of interest" description="Disordered" evidence="1">
    <location>
        <begin position="92"/>
        <end position="125"/>
    </location>
</feature>
<dbReference type="EMBL" id="CAJVPJ010000585">
    <property type="protein sequence ID" value="CAG8540023.1"/>
    <property type="molecule type" value="Genomic_DNA"/>
</dbReference>
<protein>
    <submittedName>
        <fullName evidence="2">4196_t:CDS:1</fullName>
    </submittedName>
</protein>
<feature type="compositionally biased region" description="Basic and acidic residues" evidence="1">
    <location>
        <begin position="114"/>
        <end position="125"/>
    </location>
</feature>
<name>A0A9N9ATW1_9GLOM</name>
<dbReference type="AlphaFoldDB" id="A0A9N9ATW1"/>
<reference evidence="2" key="1">
    <citation type="submission" date="2021-06" db="EMBL/GenBank/DDBJ databases">
        <authorList>
            <person name="Kallberg Y."/>
            <person name="Tangrot J."/>
            <person name="Rosling A."/>
        </authorList>
    </citation>
    <scope>NUCLEOTIDE SEQUENCE</scope>
    <source>
        <strain evidence="2">IA702</strain>
    </source>
</reference>
<proteinExistence type="predicted"/>
<evidence type="ECO:0000313" key="2">
    <source>
        <dbReference type="EMBL" id="CAG8540023.1"/>
    </source>
</evidence>
<sequence length="125" mass="14478">MALWSRRMIRVSGTRGPGFNSRQSPQYFAPNDICLKLSIPINDMLRHYLSGADIQFLKATSHFRQRDNKLQKALKATAKRIMGTERVERDIVTRRDSDERNKDNESGAAKMRNLCHEDIKSTREI</sequence>
<accession>A0A9N9ATW1</accession>
<keyword evidence="3" id="KW-1185">Reference proteome</keyword>
<dbReference type="Proteomes" id="UP000789572">
    <property type="component" value="Unassembled WGS sequence"/>
</dbReference>
<evidence type="ECO:0000313" key="3">
    <source>
        <dbReference type="Proteomes" id="UP000789572"/>
    </source>
</evidence>
<gene>
    <name evidence="2" type="ORF">POCULU_LOCUS4488</name>
</gene>
<comment type="caution">
    <text evidence="2">The sequence shown here is derived from an EMBL/GenBank/DDBJ whole genome shotgun (WGS) entry which is preliminary data.</text>
</comment>
<feature type="compositionally biased region" description="Basic and acidic residues" evidence="1">
    <location>
        <begin position="92"/>
        <end position="105"/>
    </location>
</feature>
<organism evidence="2 3">
    <name type="scientific">Paraglomus occultum</name>
    <dbReference type="NCBI Taxonomy" id="144539"/>
    <lineage>
        <taxon>Eukaryota</taxon>
        <taxon>Fungi</taxon>
        <taxon>Fungi incertae sedis</taxon>
        <taxon>Mucoromycota</taxon>
        <taxon>Glomeromycotina</taxon>
        <taxon>Glomeromycetes</taxon>
        <taxon>Paraglomerales</taxon>
        <taxon>Paraglomeraceae</taxon>
        <taxon>Paraglomus</taxon>
    </lineage>
</organism>